<accession>R7ZYM0</accession>
<sequence>MVNEGKRIRRQIGKELVNNRLIFWFLRFQSIISAFVTAKMYLKFFKL</sequence>
<dbReference type="EMBL" id="AQHR01000015">
    <property type="protein sequence ID" value="EON79154.1"/>
    <property type="molecule type" value="Genomic_DNA"/>
</dbReference>
<proteinExistence type="predicted"/>
<organism evidence="2 3">
    <name type="scientific">Lunatimonas lonarensis</name>
    <dbReference type="NCBI Taxonomy" id="1232681"/>
    <lineage>
        <taxon>Bacteria</taxon>
        <taxon>Pseudomonadati</taxon>
        <taxon>Bacteroidota</taxon>
        <taxon>Cytophagia</taxon>
        <taxon>Cytophagales</taxon>
        <taxon>Cyclobacteriaceae</taxon>
    </lineage>
</organism>
<name>R7ZYM0_9BACT</name>
<feature type="transmembrane region" description="Helical" evidence="1">
    <location>
        <begin position="21"/>
        <end position="42"/>
    </location>
</feature>
<gene>
    <name evidence="2" type="ORF">ADIS_0383</name>
</gene>
<evidence type="ECO:0000313" key="3">
    <source>
        <dbReference type="Proteomes" id="UP000013909"/>
    </source>
</evidence>
<evidence type="ECO:0000313" key="2">
    <source>
        <dbReference type="EMBL" id="EON79154.1"/>
    </source>
</evidence>
<comment type="caution">
    <text evidence="2">The sequence shown here is derived from an EMBL/GenBank/DDBJ whole genome shotgun (WGS) entry which is preliminary data.</text>
</comment>
<keyword evidence="1" id="KW-0812">Transmembrane</keyword>
<reference evidence="2 3" key="1">
    <citation type="submission" date="2013-02" db="EMBL/GenBank/DDBJ databases">
        <title>A novel strain isolated from Lonar lake, Maharashtra, India.</title>
        <authorList>
            <person name="Singh A."/>
        </authorList>
    </citation>
    <scope>NUCLEOTIDE SEQUENCE [LARGE SCALE GENOMIC DNA]</scope>
    <source>
        <strain evidence="2 3">AK24</strain>
    </source>
</reference>
<dbReference type="AlphaFoldDB" id="R7ZYM0"/>
<protein>
    <submittedName>
        <fullName evidence="2">Uncharacterized protein</fullName>
    </submittedName>
</protein>
<keyword evidence="1" id="KW-1133">Transmembrane helix</keyword>
<evidence type="ECO:0000256" key="1">
    <source>
        <dbReference type="SAM" id="Phobius"/>
    </source>
</evidence>
<keyword evidence="3" id="KW-1185">Reference proteome</keyword>
<dbReference type="Proteomes" id="UP000013909">
    <property type="component" value="Unassembled WGS sequence"/>
</dbReference>
<keyword evidence="1" id="KW-0472">Membrane</keyword>